<evidence type="ECO:0000256" key="6">
    <source>
        <dbReference type="PIRNR" id="PIRNR017246"/>
    </source>
</evidence>
<dbReference type="GO" id="GO:0000124">
    <property type="term" value="C:SAGA complex"/>
    <property type="evidence" value="ECO:0007669"/>
    <property type="project" value="EnsemblFungi"/>
</dbReference>
<evidence type="ECO:0000256" key="4">
    <source>
        <dbReference type="ARBA" id="ARBA00023242"/>
    </source>
</evidence>
<evidence type="ECO:0000256" key="5">
    <source>
        <dbReference type="ARBA" id="ARBA00025730"/>
    </source>
</evidence>
<evidence type="ECO:0000256" key="2">
    <source>
        <dbReference type="ARBA" id="ARBA00023015"/>
    </source>
</evidence>
<comment type="subcellular location">
    <subcellularLocation>
        <location evidence="1 6">Nucleus</location>
    </subcellularLocation>
</comment>
<feature type="compositionally biased region" description="Polar residues" evidence="7">
    <location>
        <begin position="244"/>
        <end position="254"/>
    </location>
</feature>
<dbReference type="AlphaFoldDB" id="A0A1E3NHJ4"/>
<dbReference type="CDD" id="cd07982">
    <property type="entry name" value="HFD_TAF10"/>
    <property type="match status" value="1"/>
</dbReference>
<dbReference type="RefSeq" id="XP_019016707.1">
    <property type="nucleotide sequence ID" value="XM_019161387.1"/>
</dbReference>
<dbReference type="GO" id="GO:0046695">
    <property type="term" value="C:SLIK (SAGA-like) complex"/>
    <property type="evidence" value="ECO:0007669"/>
    <property type="project" value="EnsemblFungi"/>
</dbReference>
<dbReference type="PANTHER" id="PTHR21242">
    <property type="entry name" value="TRANSCRIPTION INITIATION FACTOR TFIID SUBUNIT 10"/>
    <property type="match status" value="1"/>
</dbReference>
<name>A0A1E3NHJ4_9ASCO</name>
<dbReference type="Pfam" id="PF03540">
    <property type="entry name" value="TAF10"/>
    <property type="match status" value="2"/>
</dbReference>
<dbReference type="GeneID" id="30178074"/>
<dbReference type="EMBL" id="KV454004">
    <property type="protein sequence ID" value="ODQ45594.1"/>
    <property type="molecule type" value="Genomic_DNA"/>
</dbReference>
<sequence>MAGIFSSNDVDELDNGASTADVDMDVDVDVDVEMENENENENQNGNMTEGKEDDSTTARTDANTGEEQAGGEGAKNGKTSKKDSINTPAIPELTRADKTLDELLDLLDDPDFTPIIPDAVTDYYVAKSGLDLGFTSSTTGSSVEATKIKRLLALATQKFISDIATDAYEYSRIRSNSAVYSANNPQTRSRALLMATMAKARGTTNSNGDVGGNSTAASATSNTNAGANAGNGGEEQGEGDVAINGSSLNPTGANQNKEKVTLTIEDLSSALDEYGLNINRPQFYR</sequence>
<keyword evidence="2 6" id="KW-0805">Transcription regulation</keyword>
<dbReference type="PANTHER" id="PTHR21242:SF0">
    <property type="entry name" value="TRANSCRIPTION INITIATION FACTOR TFIID SUBUNIT 10"/>
    <property type="match status" value="1"/>
</dbReference>
<dbReference type="PIRSF" id="PIRSF017246">
    <property type="entry name" value="TFIID_TAF10"/>
    <property type="match status" value="1"/>
</dbReference>
<keyword evidence="3 6" id="KW-0804">Transcription</keyword>
<dbReference type="STRING" id="763406.A0A1E3NHJ4"/>
<reference evidence="8 9" key="1">
    <citation type="journal article" date="2016" name="Proc. Natl. Acad. Sci. U.S.A.">
        <title>Comparative genomics of biotechnologically important yeasts.</title>
        <authorList>
            <person name="Riley R."/>
            <person name="Haridas S."/>
            <person name="Wolfe K.H."/>
            <person name="Lopes M.R."/>
            <person name="Hittinger C.T."/>
            <person name="Goeker M."/>
            <person name="Salamov A.A."/>
            <person name="Wisecaver J.H."/>
            <person name="Long T.M."/>
            <person name="Calvey C.H."/>
            <person name="Aerts A.L."/>
            <person name="Barry K.W."/>
            <person name="Choi C."/>
            <person name="Clum A."/>
            <person name="Coughlan A.Y."/>
            <person name="Deshpande S."/>
            <person name="Douglass A.P."/>
            <person name="Hanson S.J."/>
            <person name="Klenk H.-P."/>
            <person name="LaButti K.M."/>
            <person name="Lapidus A."/>
            <person name="Lindquist E.A."/>
            <person name="Lipzen A.M."/>
            <person name="Meier-Kolthoff J.P."/>
            <person name="Ohm R.A."/>
            <person name="Otillar R.P."/>
            <person name="Pangilinan J.L."/>
            <person name="Peng Y."/>
            <person name="Rokas A."/>
            <person name="Rosa C.A."/>
            <person name="Scheuner C."/>
            <person name="Sibirny A.A."/>
            <person name="Slot J.C."/>
            <person name="Stielow J.B."/>
            <person name="Sun H."/>
            <person name="Kurtzman C.P."/>
            <person name="Blackwell M."/>
            <person name="Grigoriev I.V."/>
            <person name="Jeffries T.W."/>
        </authorList>
    </citation>
    <scope>NUCLEOTIDE SEQUENCE [LARGE SCALE GENOMIC DNA]</scope>
    <source>
        <strain evidence="8 9">NRRL Y-2026</strain>
    </source>
</reference>
<feature type="region of interest" description="Disordered" evidence="7">
    <location>
        <begin position="203"/>
        <end position="254"/>
    </location>
</feature>
<evidence type="ECO:0000313" key="8">
    <source>
        <dbReference type="EMBL" id="ODQ45594.1"/>
    </source>
</evidence>
<keyword evidence="4 6" id="KW-0539">Nucleus</keyword>
<comment type="similarity">
    <text evidence="5 6">Belongs to the TAF10 family.</text>
</comment>
<organism evidence="8 9">
    <name type="scientific">Pichia membranifaciens NRRL Y-2026</name>
    <dbReference type="NCBI Taxonomy" id="763406"/>
    <lineage>
        <taxon>Eukaryota</taxon>
        <taxon>Fungi</taxon>
        <taxon>Dikarya</taxon>
        <taxon>Ascomycota</taxon>
        <taxon>Saccharomycotina</taxon>
        <taxon>Pichiomycetes</taxon>
        <taxon>Pichiales</taxon>
        <taxon>Pichiaceae</taxon>
        <taxon>Pichia</taxon>
    </lineage>
</organism>
<feature type="region of interest" description="Disordered" evidence="7">
    <location>
        <begin position="1"/>
        <end position="93"/>
    </location>
</feature>
<keyword evidence="9" id="KW-1185">Reference proteome</keyword>
<dbReference type="GO" id="GO:0051123">
    <property type="term" value="P:RNA polymerase II preinitiation complex assembly"/>
    <property type="evidence" value="ECO:0007669"/>
    <property type="project" value="EnsemblFungi"/>
</dbReference>
<evidence type="ECO:0000256" key="1">
    <source>
        <dbReference type="ARBA" id="ARBA00004123"/>
    </source>
</evidence>
<protein>
    <recommendedName>
        <fullName evidence="6">Transcription initiation factor TFIID subunit 10</fullName>
    </recommendedName>
</protein>
<dbReference type="GO" id="GO:0006325">
    <property type="term" value="P:chromatin organization"/>
    <property type="evidence" value="ECO:0007669"/>
    <property type="project" value="EnsemblFungi"/>
</dbReference>
<dbReference type="GO" id="GO:0045944">
    <property type="term" value="P:positive regulation of transcription by RNA polymerase II"/>
    <property type="evidence" value="ECO:0007669"/>
    <property type="project" value="EnsemblFungi"/>
</dbReference>
<accession>A0A1E3NHJ4</accession>
<dbReference type="InterPro" id="IPR003923">
    <property type="entry name" value="TAF10"/>
</dbReference>
<dbReference type="GO" id="GO:0042802">
    <property type="term" value="F:identical protein binding"/>
    <property type="evidence" value="ECO:0007669"/>
    <property type="project" value="EnsemblFungi"/>
</dbReference>
<proteinExistence type="inferred from homology"/>
<dbReference type="OrthoDB" id="154356at2759"/>
<dbReference type="GO" id="GO:0060090">
    <property type="term" value="F:molecular adaptor activity"/>
    <property type="evidence" value="ECO:0007669"/>
    <property type="project" value="EnsemblFungi"/>
</dbReference>
<dbReference type="GO" id="GO:0005669">
    <property type="term" value="C:transcription factor TFIID complex"/>
    <property type="evidence" value="ECO:0007669"/>
    <property type="project" value="EnsemblFungi"/>
</dbReference>
<feature type="compositionally biased region" description="Acidic residues" evidence="7">
    <location>
        <begin position="22"/>
        <end position="40"/>
    </location>
</feature>
<dbReference type="Proteomes" id="UP000094455">
    <property type="component" value="Unassembled WGS sequence"/>
</dbReference>
<gene>
    <name evidence="8" type="ORF">PICMEDRAFT_16898</name>
</gene>
<evidence type="ECO:0000313" key="9">
    <source>
        <dbReference type="Proteomes" id="UP000094455"/>
    </source>
</evidence>
<evidence type="ECO:0000256" key="3">
    <source>
        <dbReference type="ARBA" id="ARBA00023163"/>
    </source>
</evidence>
<feature type="compositionally biased region" description="Low complexity" evidence="7">
    <location>
        <begin position="212"/>
        <end position="228"/>
    </location>
</feature>
<dbReference type="GO" id="GO:0016251">
    <property type="term" value="F:RNA polymerase II general transcription initiation factor activity"/>
    <property type="evidence" value="ECO:0007669"/>
    <property type="project" value="TreeGrafter"/>
</dbReference>
<feature type="compositionally biased region" description="Polar residues" evidence="7">
    <location>
        <begin position="57"/>
        <end position="66"/>
    </location>
</feature>
<dbReference type="GO" id="GO:1990841">
    <property type="term" value="F:promoter-specific chromatin binding"/>
    <property type="evidence" value="ECO:0007669"/>
    <property type="project" value="TreeGrafter"/>
</dbReference>
<evidence type="ECO:0000256" key="7">
    <source>
        <dbReference type="SAM" id="MobiDB-lite"/>
    </source>
</evidence>
<comment type="function">
    <text evidence="6">Functions as a component of both the DNA-binding general transcription initiation factor complex TFIID and the transcription coactivator SAGA complex. Binding of TFIID to a promoter (with or without TATA element) is the initial step in pre-initiation complex (PIC) formation. TFIID plays a key role in the regulation of gene expression by RNA polymerase II through different activities such as transcription activator interaction, core promoter recognition and selectivity, TFIIA and TFIIB interaction, chromatin modification (histone acetylation by TAF1), facilitation of DNA opening and initiation of transcription. SAGA acts as a general cofactor required for essentially all RNA polymerase II transcription. At the promoters, SAGA is required for transcription pre-initiation complex (PIC) recruitment. It influences RNA polymerase II transcriptional activity through different activities such as TBP interaction (via core/TAF module) and promoter selectivity, interaction with transcription activators (via Tra1/SPT module), and chromatin modification through histone acetylation (via HAT module) and deubiquitination (via DUB module). SAGA preferentially acetylates histones H3 (to form H3K9ac, H3K14ac, H3K18ac and H3K23ac) and H2B and deubiquitinates histone H2B. SAGA interacts with DNA via upstream activating sequences (UASs).</text>
</comment>